<evidence type="ECO:0000313" key="2">
    <source>
        <dbReference type="Proteomes" id="UP000033982"/>
    </source>
</evidence>
<reference evidence="1 2" key="1">
    <citation type="journal article" date="2015" name="Nature">
        <title>rRNA introns, odd ribosomes, and small enigmatic genomes across a large radiation of phyla.</title>
        <authorList>
            <person name="Brown C.T."/>
            <person name="Hug L.A."/>
            <person name="Thomas B.C."/>
            <person name="Sharon I."/>
            <person name="Castelle C.J."/>
            <person name="Singh A."/>
            <person name="Wilkins M.J."/>
            <person name="Williams K.H."/>
            <person name="Banfield J.F."/>
        </authorList>
    </citation>
    <scope>NUCLEOTIDE SEQUENCE [LARGE SCALE GENOMIC DNA]</scope>
</reference>
<sequence>MVFYSPHNTAKDFEKLGDLLPEADVYIPESPGAVKSNLFLYEKVSNGKLTPKEAIKMMQDVYGQQDGPLYVIIEEEFKQLHNKNKHIFIADDPNFDLPSGKIDLLLDNFEKELAQVKKSMKKFAEVQKIREDFMLNQLNEPLKKFITSRTDLKNKKEVKVLLQLGSFHTRVFLKLREKNSARREFSTYPYVYSFYSETRRAHVFGKEVDDDLAAKAYFDLVVTKFFKKDFESISDDTAKIGLLKRNIIEQFNYDEIKQLHDLLKESTNYPKTVINFLSTKNITLPRDEKGMDAMIDEWKERHKVKLKPPESHSGDHSAYDSV</sequence>
<accession>A0A0G1WEX3</accession>
<name>A0A0G1WEX3_9BACT</name>
<dbReference type="EMBL" id="LCQN01000005">
    <property type="protein sequence ID" value="KKW17346.1"/>
    <property type="molecule type" value="Genomic_DNA"/>
</dbReference>
<dbReference type="AlphaFoldDB" id="A0A0G1WEX3"/>
<proteinExistence type="predicted"/>
<protein>
    <submittedName>
        <fullName evidence="1">Uncharacterized protein</fullName>
    </submittedName>
</protein>
<gene>
    <name evidence="1" type="ORF">UY58_C0005G0019</name>
</gene>
<comment type="caution">
    <text evidence="1">The sequence shown here is derived from an EMBL/GenBank/DDBJ whole genome shotgun (WGS) entry which is preliminary data.</text>
</comment>
<dbReference type="Proteomes" id="UP000033982">
    <property type="component" value="Unassembled WGS sequence"/>
</dbReference>
<organism evidence="1 2">
    <name type="scientific">Candidatus Magasanikbacteria bacterium GW2011_GWA2_50_22</name>
    <dbReference type="NCBI Taxonomy" id="1619043"/>
    <lineage>
        <taxon>Bacteria</taxon>
        <taxon>Candidatus Magasanikiibacteriota</taxon>
    </lineage>
</organism>
<evidence type="ECO:0000313" key="1">
    <source>
        <dbReference type="EMBL" id="KKW17346.1"/>
    </source>
</evidence>